<protein>
    <submittedName>
        <fullName evidence="1">Chromosomal replication initiator DnaA</fullName>
    </submittedName>
</protein>
<evidence type="ECO:0000313" key="1">
    <source>
        <dbReference type="EMBL" id="AXC50163.1"/>
    </source>
</evidence>
<dbReference type="PANTHER" id="PTHR30050:SF5">
    <property type="entry name" value="DNAA REGULATORY INACTIVATOR HDA"/>
    <property type="match status" value="1"/>
</dbReference>
<dbReference type="SUPFAM" id="SSF52540">
    <property type="entry name" value="P-loop containing nucleoside triphosphate hydrolases"/>
    <property type="match status" value="1"/>
</dbReference>
<evidence type="ECO:0000313" key="2">
    <source>
        <dbReference type="Proteomes" id="UP000252023"/>
    </source>
</evidence>
<dbReference type="AlphaFoldDB" id="A0A344PLA8"/>
<dbReference type="GO" id="GO:0003688">
    <property type="term" value="F:DNA replication origin binding"/>
    <property type="evidence" value="ECO:0007669"/>
    <property type="project" value="TreeGrafter"/>
</dbReference>
<gene>
    <name evidence="1" type="ORF">DRW48_11050</name>
</gene>
<dbReference type="KEGG" id="pars:DRW48_11050"/>
<organism evidence="1 2">
    <name type="scientific">Paracoccus suum</name>
    <dbReference type="NCBI Taxonomy" id="2259340"/>
    <lineage>
        <taxon>Bacteria</taxon>
        <taxon>Pseudomonadati</taxon>
        <taxon>Pseudomonadota</taxon>
        <taxon>Alphaproteobacteria</taxon>
        <taxon>Rhodobacterales</taxon>
        <taxon>Paracoccaceae</taxon>
        <taxon>Paracoccus</taxon>
    </lineage>
</organism>
<dbReference type="RefSeq" id="WP_114076482.1">
    <property type="nucleotide sequence ID" value="NZ_CP030918.1"/>
</dbReference>
<reference evidence="2" key="1">
    <citation type="submission" date="2018-07" db="EMBL/GenBank/DDBJ databases">
        <title>Genome sequencing of Paracoccus sp. SC2-6.</title>
        <authorList>
            <person name="Heo J."/>
            <person name="Kim S.-J."/>
            <person name="Kwon S.-W."/>
        </authorList>
    </citation>
    <scope>NUCLEOTIDE SEQUENCE [LARGE SCALE GENOMIC DNA]</scope>
    <source>
        <strain evidence="2">SC2-6</strain>
    </source>
</reference>
<dbReference type="GO" id="GO:0005886">
    <property type="term" value="C:plasma membrane"/>
    <property type="evidence" value="ECO:0007669"/>
    <property type="project" value="TreeGrafter"/>
</dbReference>
<dbReference type="InterPro" id="IPR027417">
    <property type="entry name" value="P-loop_NTPase"/>
</dbReference>
<dbReference type="Proteomes" id="UP000252023">
    <property type="component" value="Chromosome"/>
</dbReference>
<dbReference type="PANTHER" id="PTHR30050">
    <property type="entry name" value="CHROMOSOMAL REPLICATION INITIATOR PROTEIN DNAA"/>
    <property type="match status" value="1"/>
</dbReference>
<proteinExistence type="predicted"/>
<dbReference type="Gene3D" id="1.10.8.60">
    <property type="match status" value="1"/>
</dbReference>
<dbReference type="OrthoDB" id="7390113at2"/>
<accession>A0A344PLA8</accession>
<keyword evidence="2" id="KW-1185">Reference proteome</keyword>
<name>A0A344PLA8_9RHOB</name>
<dbReference type="Gene3D" id="3.40.50.300">
    <property type="entry name" value="P-loop containing nucleotide triphosphate hydrolases"/>
    <property type="match status" value="1"/>
</dbReference>
<dbReference type="EMBL" id="CP030918">
    <property type="protein sequence ID" value="AXC50163.1"/>
    <property type="molecule type" value="Genomic_DNA"/>
</dbReference>
<sequence length="240" mass="25144">MQPRTPRQLSLDLATPPALGRGDFLVAPSNSAALAALDAPADWPGGRLVLLGPEGSGKSHLAAIWAAENGARRVSAAALHPEMADNLMPEGAALVIEDAHRAGGAAGAEQSLFHLWNLSAARQGLLLLTASTAPRDWGLVLPDLRSRMDALPQVVLGPPDEALLGAVLVKLFADRQLEVAPDVIDALVLRMDRDLGLARRLVAAIDEASLAEGRRITRRLALEALDGLTSGLDATAALDR</sequence>
<dbReference type="GO" id="GO:0006270">
    <property type="term" value="P:DNA replication initiation"/>
    <property type="evidence" value="ECO:0007669"/>
    <property type="project" value="TreeGrafter"/>
</dbReference>